<feature type="transmembrane region" description="Helical" evidence="1">
    <location>
        <begin position="37"/>
        <end position="57"/>
    </location>
</feature>
<dbReference type="EMBL" id="CP001706">
    <property type="protein sequence ID" value="ACV09115.1"/>
    <property type="molecule type" value="Genomic_DNA"/>
</dbReference>
<dbReference type="AlphaFoldDB" id="C7R4U5"/>
<feature type="transmembrane region" description="Helical" evidence="1">
    <location>
        <begin position="95"/>
        <end position="113"/>
    </location>
</feature>
<feature type="transmembrane region" description="Helical" evidence="1">
    <location>
        <begin position="69"/>
        <end position="88"/>
    </location>
</feature>
<organism evidence="2 3">
    <name type="scientific">Jonesia denitrificans (strain ATCC 14870 / DSM 20603 / BCRC 15368 / CIP 55.134 / JCM 11481 / NBRC 15587 / NCTC 10816 / Prevot 55134)</name>
    <name type="common">Listeria denitrificans</name>
    <dbReference type="NCBI Taxonomy" id="471856"/>
    <lineage>
        <taxon>Bacteria</taxon>
        <taxon>Bacillati</taxon>
        <taxon>Actinomycetota</taxon>
        <taxon>Actinomycetes</taxon>
        <taxon>Micrococcales</taxon>
        <taxon>Jonesiaceae</taxon>
        <taxon>Jonesia</taxon>
    </lineage>
</organism>
<dbReference type="OrthoDB" id="5197832at2"/>
<feature type="transmembrane region" description="Helical" evidence="1">
    <location>
        <begin position="6"/>
        <end position="25"/>
    </location>
</feature>
<keyword evidence="3" id="KW-1185">Reference proteome</keyword>
<dbReference type="HOGENOM" id="CLU_140382_0_0_11"/>
<reference evidence="2 3" key="1">
    <citation type="journal article" date="2009" name="Stand. Genomic Sci.">
        <title>Complete genome sequence of Jonesia denitrificans type strain (Prevot 55134).</title>
        <authorList>
            <person name="Pukall R."/>
            <person name="Gehrich-Schroter G."/>
            <person name="Lapidus A."/>
            <person name="Nolan M."/>
            <person name="Glavina Del Rio T."/>
            <person name="Lucas S."/>
            <person name="Chen F."/>
            <person name="Tice H."/>
            <person name="Pitluck S."/>
            <person name="Cheng J.F."/>
            <person name="Copeland A."/>
            <person name="Saunders E."/>
            <person name="Brettin T."/>
            <person name="Detter J.C."/>
            <person name="Bruce D."/>
            <person name="Goodwin L."/>
            <person name="Pati A."/>
            <person name="Ivanova N."/>
            <person name="Mavromatis K."/>
            <person name="Ovchinnikova G."/>
            <person name="Chen A."/>
            <person name="Palaniappan K."/>
            <person name="Land M."/>
            <person name="Hauser L."/>
            <person name="Chang Y.J."/>
            <person name="Jeffries C.D."/>
            <person name="Chain P."/>
            <person name="Goker M."/>
            <person name="Bristow J."/>
            <person name="Eisen J.A."/>
            <person name="Markowitz V."/>
            <person name="Hugenholtz P."/>
            <person name="Kyrpides N.C."/>
            <person name="Klenk H.P."/>
            <person name="Han C."/>
        </authorList>
    </citation>
    <scope>NUCLEOTIDE SEQUENCE [LARGE SCALE GENOMIC DNA]</scope>
    <source>
        <strain evidence="3">ATCC 14870 / DSM 20603 / BCRC 15368 / CIP 55.134 / JCM 11481 / NBRC 15587 / NCTC 10816 / Prevot 55134</strain>
    </source>
</reference>
<dbReference type="KEGG" id="jde:Jden_1465"/>
<evidence type="ECO:0000256" key="1">
    <source>
        <dbReference type="SAM" id="Phobius"/>
    </source>
</evidence>
<proteinExistence type="predicted"/>
<name>C7R4U5_JONDD</name>
<dbReference type="eggNOG" id="ENOG5032VNP">
    <property type="taxonomic scope" value="Bacteria"/>
</dbReference>
<protein>
    <recommendedName>
        <fullName evidence="4">Integral membrane protein</fullName>
    </recommendedName>
</protein>
<evidence type="ECO:0008006" key="4">
    <source>
        <dbReference type="Google" id="ProtNLM"/>
    </source>
</evidence>
<dbReference type="Proteomes" id="UP000000628">
    <property type="component" value="Chromosome"/>
</dbReference>
<evidence type="ECO:0000313" key="3">
    <source>
        <dbReference type="Proteomes" id="UP000000628"/>
    </source>
</evidence>
<keyword evidence="1" id="KW-1133">Transmembrane helix</keyword>
<accession>C7R4U5</accession>
<gene>
    <name evidence="2" type="ordered locus">Jden_1465</name>
</gene>
<dbReference type="STRING" id="471856.Jden_1465"/>
<dbReference type="RefSeq" id="WP_015771743.1">
    <property type="nucleotide sequence ID" value="NC_013174.1"/>
</dbReference>
<keyword evidence="1" id="KW-0472">Membrane</keyword>
<sequence length="118" mass="13205">MFLPLSLAIFVAAVVVLVWACIFVARDRAVILRQLWAAAVVEGLLIIQTVSAAVVLIVTHRDIIVWEYWGYVITTLLILPVAALWAFAERTKWSSVVLAVAAFTVVFLQWRLLQLWGA</sequence>
<keyword evidence="1" id="KW-0812">Transmembrane</keyword>
<evidence type="ECO:0000313" key="2">
    <source>
        <dbReference type="EMBL" id="ACV09115.1"/>
    </source>
</evidence>